<dbReference type="EMBL" id="BAABME010018209">
    <property type="protein sequence ID" value="GAA0152997.1"/>
    <property type="molecule type" value="Genomic_DNA"/>
</dbReference>
<dbReference type="AlphaFoldDB" id="A0AAV3PSV3"/>
<feature type="domain" description="Transcription factor Iwr1" evidence="3">
    <location>
        <begin position="192"/>
        <end position="254"/>
    </location>
</feature>
<feature type="compositionally biased region" description="Acidic residues" evidence="2">
    <location>
        <begin position="250"/>
        <end position="265"/>
    </location>
</feature>
<protein>
    <submittedName>
        <fullName evidence="4">Hydrolase</fullName>
    </submittedName>
</protein>
<reference evidence="4 5" key="1">
    <citation type="submission" date="2024-01" db="EMBL/GenBank/DDBJ databases">
        <title>The complete chloroplast genome sequence of Lithospermum erythrorhizon: insights into the phylogenetic relationship among Boraginaceae species and the maternal lineages of purple gromwells.</title>
        <authorList>
            <person name="Okada T."/>
            <person name="Watanabe K."/>
        </authorList>
    </citation>
    <scope>NUCLEOTIDE SEQUENCE [LARGE SCALE GENOMIC DNA]</scope>
</reference>
<dbReference type="Pfam" id="PF08574">
    <property type="entry name" value="Iwr1"/>
    <property type="match status" value="1"/>
</dbReference>
<dbReference type="InterPro" id="IPR013883">
    <property type="entry name" value="TF_Iwr1_dom"/>
</dbReference>
<evidence type="ECO:0000256" key="2">
    <source>
        <dbReference type="SAM" id="MobiDB-lite"/>
    </source>
</evidence>
<comment type="similarity">
    <text evidence="1">Belongs to the IWR1/SLC7A6OS family.</text>
</comment>
<evidence type="ECO:0000259" key="3">
    <source>
        <dbReference type="Pfam" id="PF08574"/>
    </source>
</evidence>
<dbReference type="PANTHER" id="PTHR31934">
    <property type="entry name" value="ALPHA/BETA-HYDROLASES SUPERFAMILY PROTEIN"/>
    <property type="match status" value="1"/>
</dbReference>
<keyword evidence="5" id="KW-1185">Reference proteome</keyword>
<keyword evidence="4" id="KW-0378">Hydrolase</keyword>
<dbReference type="PANTHER" id="PTHR31934:SF2">
    <property type="entry name" value="RNA-DIRECTED DNA METHYLATION 4"/>
    <property type="match status" value="1"/>
</dbReference>
<sequence length="305" mass="34310">MDHIENYVIVQGDEIQYSLMLSTCPVEELKIKKVLLCHVETVTSPEVTLDVLQSAVPASADASKFGNKSKEIRRTFKAQDKHDQLLVKAKQSQESASKNARFKQIWRSRNSKEEATVDEPFHDICQFFDVVRVDSEGKSQEVLNHNNRDSELEDHKLMSQYLPLLKEFIPSAAVEIESDICDYISTHTPSDGFVYDIYAVEDEMNISEADVAQTLPLVQVDAEEDNYDGPDASDYESDDSNAENNPLNEYPDEESYEENTEDDTSCGDQSGSECRSSDDQSDGDENTIDQLSPSEDHGEQLNMIG</sequence>
<organism evidence="4 5">
    <name type="scientific">Lithospermum erythrorhizon</name>
    <name type="common">Purple gromwell</name>
    <name type="synonym">Lithospermum officinale var. erythrorhizon</name>
    <dbReference type="NCBI Taxonomy" id="34254"/>
    <lineage>
        <taxon>Eukaryota</taxon>
        <taxon>Viridiplantae</taxon>
        <taxon>Streptophyta</taxon>
        <taxon>Embryophyta</taxon>
        <taxon>Tracheophyta</taxon>
        <taxon>Spermatophyta</taxon>
        <taxon>Magnoliopsida</taxon>
        <taxon>eudicotyledons</taxon>
        <taxon>Gunneridae</taxon>
        <taxon>Pentapetalae</taxon>
        <taxon>asterids</taxon>
        <taxon>lamiids</taxon>
        <taxon>Boraginales</taxon>
        <taxon>Boraginaceae</taxon>
        <taxon>Boraginoideae</taxon>
        <taxon>Lithospermeae</taxon>
        <taxon>Lithospermum</taxon>
    </lineage>
</organism>
<dbReference type="Proteomes" id="UP001454036">
    <property type="component" value="Unassembled WGS sequence"/>
</dbReference>
<evidence type="ECO:0000313" key="5">
    <source>
        <dbReference type="Proteomes" id="UP001454036"/>
    </source>
</evidence>
<name>A0AAV3PSV3_LITER</name>
<dbReference type="GO" id="GO:0016787">
    <property type="term" value="F:hydrolase activity"/>
    <property type="evidence" value="ECO:0007669"/>
    <property type="project" value="UniProtKB-KW"/>
</dbReference>
<proteinExistence type="inferred from homology"/>
<evidence type="ECO:0000313" key="4">
    <source>
        <dbReference type="EMBL" id="GAA0152997.1"/>
    </source>
</evidence>
<accession>A0AAV3PSV3</accession>
<gene>
    <name evidence="4" type="ORF">LIER_37604</name>
</gene>
<feature type="compositionally biased region" description="Acidic residues" evidence="2">
    <location>
        <begin position="224"/>
        <end position="241"/>
    </location>
</feature>
<evidence type="ECO:0000256" key="1">
    <source>
        <dbReference type="ARBA" id="ARBA00010218"/>
    </source>
</evidence>
<feature type="region of interest" description="Disordered" evidence="2">
    <location>
        <begin position="224"/>
        <end position="305"/>
    </location>
</feature>
<comment type="caution">
    <text evidence="4">The sequence shown here is derived from an EMBL/GenBank/DDBJ whole genome shotgun (WGS) entry which is preliminary data.</text>
</comment>